<reference evidence="1 2" key="1">
    <citation type="submission" date="2019-09" db="EMBL/GenBank/DDBJ databases">
        <authorList>
            <person name="Khan S.A."/>
            <person name="Jeon C.O."/>
            <person name="Chun B.H."/>
            <person name="Jeong S.E."/>
        </authorList>
    </citation>
    <scope>NUCLEOTIDE SEQUENCE [LARGE SCALE GENOMIC DNA]</scope>
    <source>
        <strain evidence="1 2">KCTC 42508</strain>
    </source>
</reference>
<sequence length="68" mass="8065">MDATQLALLEYDSYLSLEVLEKRTNELRHVVISRNAYGGGNLDIENRIFEHYEDYSELISFFSLRFKM</sequence>
<dbReference type="Proteomes" id="UP000323188">
    <property type="component" value="Unassembled WGS sequence"/>
</dbReference>
<organism evidence="1 2">
    <name type="scientific">Maribacter flavus</name>
    <dbReference type="NCBI Taxonomy" id="1658664"/>
    <lineage>
        <taxon>Bacteria</taxon>
        <taxon>Pseudomonadati</taxon>
        <taxon>Bacteroidota</taxon>
        <taxon>Flavobacteriia</taxon>
        <taxon>Flavobacteriales</taxon>
        <taxon>Flavobacteriaceae</taxon>
        <taxon>Maribacter</taxon>
    </lineage>
</organism>
<comment type="caution">
    <text evidence="1">The sequence shown here is derived from an EMBL/GenBank/DDBJ whole genome shotgun (WGS) entry which is preliminary data.</text>
</comment>
<dbReference type="EMBL" id="VUOE01000002">
    <property type="protein sequence ID" value="KAA2217379.1"/>
    <property type="molecule type" value="Genomic_DNA"/>
</dbReference>
<dbReference type="AlphaFoldDB" id="A0A5B2TT11"/>
<dbReference type="RefSeq" id="WP_154920009.1">
    <property type="nucleotide sequence ID" value="NZ_VUOE01000002.1"/>
</dbReference>
<name>A0A5B2TT11_9FLAO</name>
<proteinExistence type="predicted"/>
<accession>A0A5B2TT11</accession>
<protein>
    <submittedName>
        <fullName evidence="1">Uncharacterized protein</fullName>
    </submittedName>
</protein>
<gene>
    <name evidence="1" type="ORF">F0361_15640</name>
</gene>
<evidence type="ECO:0000313" key="1">
    <source>
        <dbReference type="EMBL" id="KAA2217379.1"/>
    </source>
</evidence>
<evidence type="ECO:0000313" key="2">
    <source>
        <dbReference type="Proteomes" id="UP000323188"/>
    </source>
</evidence>